<dbReference type="RefSeq" id="WP_148606299.1">
    <property type="nucleotide sequence ID" value="NZ_BSUV01000001.1"/>
</dbReference>
<dbReference type="GO" id="GO:0006352">
    <property type="term" value="P:DNA-templated transcription initiation"/>
    <property type="evidence" value="ECO:0007669"/>
    <property type="project" value="InterPro"/>
</dbReference>
<dbReference type="Pfam" id="PF04542">
    <property type="entry name" value="Sigma70_r2"/>
    <property type="match status" value="1"/>
</dbReference>
<dbReference type="SUPFAM" id="SSF88946">
    <property type="entry name" value="Sigma2 domain of RNA polymerase sigma factors"/>
    <property type="match status" value="1"/>
</dbReference>
<dbReference type="InterPro" id="IPR014284">
    <property type="entry name" value="RNA_pol_sigma-70_dom"/>
</dbReference>
<evidence type="ECO:0000313" key="7">
    <source>
        <dbReference type="EMBL" id="TYC46353.1"/>
    </source>
</evidence>
<protein>
    <submittedName>
        <fullName evidence="7">Sigma-70 family RNA polymerase sigma factor</fullName>
    </submittedName>
</protein>
<dbReference type="InterPro" id="IPR007627">
    <property type="entry name" value="RNA_pol_sigma70_r2"/>
</dbReference>
<keyword evidence="3" id="KW-0731">Sigma factor</keyword>
<evidence type="ECO:0000259" key="6">
    <source>
        <dbReference type="Pfam" id="PF04542"/>
    </source>
</evidence>
<evidence type="ECO:0000256" key="5">
    <source>
        <dbReference type="ARBA" id="ARBA00023163"/>
    </source>
</evidence>
<evidence type="ECO:0000313" key="8">
    <source>
        <dbReference type="Proteomes" id="UP000442244"/>
    </source>
</evidence>
<dbReference type="AlphaFoldDB" id="A0A6P2CKG5"/>
<dbReference type="OrthoDB" id="9784984at2"/>
<dbReference type="GO" id="GO:0016987">
    <property type="term" value="F:sigma factor activity"/>
    <property type="evidence" value="ECO:0007669"/>
    <property type="project" value="UniProtKB-KW"/>
</dbReference>
<reference evidence="7 8" key="1">
    <citation type="submission" date="2019-01" db="EMBL/GenBank/DDBJ databases">
        <title>Leuconostoc litchii sp. nov., a novel lactic acid bacterium isolated from lychee.</title>
        <authorList>
            <person name="Wang L.-T."/>
        </authorList>
    </citation>
    <scope>NUCLEOTIDE SEQUENCE [LARGE SCALE GENOMIC DNA]</scope>
    <source>
        <strain evidence="7 8">MB7</strain>
    </source>
</reference>
<evidence type="ECO:0000256" key="2">
    <source>
        <dbReference type="ARBA" id="ARBA00023015"/>
    </source>
</evidence>
<dbReference type="PANTHER" id="PTHR43133:SF8">
    <property type="entry name" value="RNA POLYMERASE SIGMA FACTOR HI_1459-RELATED"/>
    <property type="match status" value="1"/>
</dbReference>
<dbReference type="InterPro" id="IPR036388">
    <property type="entry name" value="WH-like_DNA-bd_sf"/>
</dbReference>
<dbReference type="InterPro" id="IPR039425">
    <property type="entry name" value="RNA_pol_sigma-70-like"/>
</dbReference>
<dbReference type="SUPFAM" id="SSF88659">
    <property type="entry name" value="Sigma3 and sigma4 domains of RNA polymerase sigma factors"/>
    <property type="match status" value="1"/>
</dbReference>
<evidence type="ECO:0000256" key="1">
    <source>
        <dbReference type="ARBA" id="ARBA00010641"/>
    </source>
</evidence>
<dbReference type="GO" id="GO:0003677">
    <property type="term" value="F:DNA binding"/>
    <property type="evidence" value="ECO:0007669"/>
    <property type="project" value="UniProtKB-KW"/>
</dbReference>
<keyword evidence="8" id="KW-1185">Reference proteome</keyword>
<organism evidence="7 8">
    <name type="scientific">Leuconostoc litchii</name>
    <dbReference type="NCBI Taxonomy" id="1981069"/>
    <lineage>
        <taxon>Bacteria</taxon>
        <taxon>Bacillati</taxon>
        <taxon>Bacillota</taxon>
        <taxon>Bacilli</taxon>
        <taxon>Lactobacillales</taxon>
        <taxon>Lactobacillaceae</taxon>
        <taxon>Leuconostoc</taxon>
    </lineage>
</organism>
<comment type="similarity">
    <text evidence="1">Belongs to the sigma-70 factor family. ECF subfamily.</text>
</comment>
<keyword evidence="2" id="KW-0805">Transcription regulation</keyword>
<dbReference type="PANTHER" id="PTHR43133">
    <property type="entry name" value="RNA POLYMERASE ECF-TYPE SIGMA FACTO"/>
    <property type="match status" value="1"/>
</dbReference>
<dbReference type="EMBL" id="SDGY01000005">
    <property type="protein sequence ID" value="TYC46353.1"/>
    <property type="molecule type" value="Genomic_DNA"/>
</dbReference>
<accession>A0A6P2CKG5</accession>
<dbReference type="Gene3D" id="1.10.1740.10">
    <property type="match status" value="1"/>
</dbReference>
<sequence>MEITQYENIILSVAHEVVRFLIKKGAKPQDAEDIVQDVLVKLIEANIVLEENKLRPWIYKVALLKFYDKYRRNQRYNNILHEIYNNSKKSNMHYAKSTQRSLPYEILKQLSPYQLQLLYLKYDKKCSIQLIAKQLNCSQPKIKIDLFRTRIHLKKLLEQYTYE</sequence>
<evidence type="ECO:0000256" key="4">
    <source>
        <dbReference type="ARBA" id="ARBA00023125"/>
    </source>
</evidence>
<keyword evidence="4" id="KW-0238">DNA-binding</keyword>
<feature type="domain" description="RNA polymerase sigma-70 region 2" evidence="6">
    <location>
        <begin position="13"/>
        <end position="75"/>
    </location>
</feature>
<dbReference type="InterPro" id="IPR013325">
    <property type="entry name" value="RNA_pol_sigma_r2"/>
</dbReference>
<gene>
    <name evidence="7" type="ORF">ESZ47_07725</name>
</gene>
<name>A0A6P2CKG5_9LACO</name>
<dbReference type="InterPro" id="IPR013324">
    <property type="entry name" value="RNA_pol_sigma_r3/r4-like"/>
</dbReference>
<evidence type="ECO:0000256" key="3">
    <source>
        <dbReference type="ARBA" id="ARBA00023082"/>
    </source>
</evidence>
<dbReference type="Gene3D" id="1.10.10.10">
    <property type="entry name" value="Winged helix-like DNA-binding domain superfamily/Winged helix DNA-binding domain"/>
    <property type="match status" value="1"/>
</dbReference>
<proteinExistence type="inferred from homology"/>
<dbReference type="Proteomes" id="UP000442244">
    <property type="component" value="Unassembled WGS sequence"/>
</dbReference>
<dbReference type="NCBIfam" id="TIGR02937">
    <property type="entry name" value="sigma70-ECF"/>
    <property type="match status" value="1"/>
</dbReference>
<keyword evidence="5" id="KW-0804">Transcription</keyword>
<comment type="caution">
    <text evidence="7">The sequence shown here is derived from an EMBL/GenBank/DDBJ whole genome shotgun (WGS) entry which is preliminary data.</text>
</comment>